<evidence type="ECO:0000313" key="2">
    <source>
        <dbReference type="Proteomes" id="UP000191897"/>
    </source>
</evidence>
<reference evidence="1 2" key="1">
    <citation type="submission" date="2016-01" db="EMBL/GenBank/DDBJ databases">
        <authorList>
            <person name="Oliw E.H."/>
        </authorList>
    </citation>
    <scope>NUCLEOTIDE SEQUENCE [LARGE SCALE GENOMIC DNA]</scope>
    <source>
        <strain evidence="1 2">Kerr 14</strain>
    </source>
</reference>
<dbReference type="AlphaFoldDB" id="A0A1S7QR19"/>
<gene>
    <name evidence="1" type="ORF">AGR4C_Cc80384</name>
</gene>
<name>A0A1S7QR19_AGRTU</name>
<accession>A0A1S7QR19</accession>
<dbReference type="EMBL" id="FBWC01000017">
    <property type="protein sequence ID" value="CUX40408.1"/>
    <property type="molecule type" value="Genomic_DNA"/>
</dbReference>
<protein>
    <submittedName>
        <fullName evidence="1">Uncharacterized protein</fullName>
    </submittedName>
</protein>
<dbReference type="Proteomes" id="UP000191897">
    <property type="component" value="Unassembled WGS sequence"/>
</dbReference>
<organism evidence="1 2">
    <name type="scientific">Agrobacterium tumefaciens str. Kerr 14</name>
    <dbReference type="NCBI Taxonomy" id="1183424"/>
    <lineage>
        <taxon>Bacteria</taxon>
        <taxon>Pseudomonadati</taxon>
        <taxon>Pseudomonadota</taxon>
        <taxon>Alphaproteobacteria</taxon>
        <taxon>Hyphomicrobiales</taxon>
        <taxon>Rhizobiaceae</taxon>
        <taxon>Rhizobium/Agrobacterium group</taxon>
        <taxon>Agrobacterium</taxon>
        <taxon>Agrobacterium tumefaciens complex</taxon>
    </lineage>
</organism>
<evidence type="ECO:0000313" key="1">
    <source>
        <dbReference type="EMBL" id="CUX40408.1"/>
    </source>
</evidence>
<sequence>MVWRPYSQAPVAPQAEKLIFFASRRVFLWKPKGLWKTAPGPAKALKFRRYRCALVMPSCLVEGPGVLFPTLSWHLPPAGKNRRYDLSKGGKASRSICPLALHPACLPSGGQHSNVPTGNRFRRIDRARRIRDL</sequence>
<proteinExistence type="predicted"/>